<evidence type="ECO:0000259" key="17">
    <source>
        <dbReference type="Pfam" id="PF10531"/>
    </source>
</evidence>
<dbReference type="InterPro" id="IPR049712">
    <property type="entry name" value="Poly_export"/>
</dbReference>
<keyword evidence="3" id="KW-0813">Transport</keyword>
<evidence type="ECO:0000256" key="1">
    <source>
        <dbReference type="ARBA" id="ARBA00004571"/>
    </source>
</evidence>
<keyword evidence="14" id="KW-0449">Lipoprotein</keyword>
<feature type="domain" description="Soluble ligand binding" evidence="17">
    <location>
        <begin position="206"/>
        <end position="241"/>
    </location>
</feature>
<keyword evidence="4" id="KW-1134">Transmembrane beta strand</keyword>
<dbReference type="Pfam" id="PF22461">
    <property type="entry name" value="SLBB_2"/>
    <property type="match status" value="1"/>
</dbReference>
<evidence type="ECO:0000256" key="9">
    <source>
        <dbReference type="ARBA" id="ARBA00023065"/>
    </source>
</evidence>
<dbReference type="Proteomes" id="UP000503004">
    <property type="component" value="Chromosome"/>
</dbReference>
<dbReference type="PANTHER" id="PTHR33619:SF3">
    <property type="entry name" value="POLYSACCHARIDE EXPORT PROTEIN GFCE-RELATED"/>
    <property type="match status" value="1"/>
</dbReference>
<dbReference type="Pfam" id="PF10531">
    <property type="entry name" value="SLBB"/>
    <property type="match status" value="1"/>
</dbReference>
<evidence type="ECO:0000256" key="8">
    <source>
        <dbReference type="ARBA" id="ARBA00023047"/>
    </source>
</evidence>
<dbReference type="InterPro" id="IPR054765">
    <property type="entry name" value="SLBB_dom"/>
</dbReference>
<dbReference type="InterPro" id="IPR003715">
    <property type="entry name" value="Poly_export_N"/>
</dbReference>
<reference evidence="20" key="1">
    <citation type="submission" date="2019-12" db="EMBL/GenBank/DDBJ databases">
        <authorList>
            <person name="Awala S.I."/>
            <person name="Rhee S.K."/>
        </authorList>
    </citation>
    <scope>NUCLEOTIDE SEQUENCE [LARGE SCALE GENOMIC DNA]</scope>
    <source>
        <strain evidence="20">IM1</strain>
    </source>
</reference>
<evidence type="ECO:0000256" key="4">
    <source>
        <dbReference type="ARBA" id="ARBA00022452"/>
    </source>
</evidence>
<dbReference type="AlphaFoldDB" id="A0A858QC34"/>
<feature type="chain" id="PRO_5032312385" evidence="15">
    <location>
        <begin position="20"/>
        <end position="282"/>
    </location>
</feature>
<evidence type="ECO:0000256" key="15">
    <source>
        <dbReference type="SAM" id="SignalP"/>
    </source>
</evidence>
<keyword evidence="6" id="KW-0812">Transmembrane</keyword>
<evidence type="ECO:0000313" key="19">
    <source>
        <dbReference type="EMBL" id="QJD31265.1"/>
    </source>
</evidence>
<dbReference type="KEGG" id="metu:GNH96_01055"/>
<evidence type="ECO:0000259" key="16">
    <source>
        <dbReference type="Pfam" id="PF02563"/>
    </source>
</evidence>
<sequence length="282" mass="29910">MPRKIGAALKTAVQCFALAMGLMLGWGAAVGDVASGPAPLHETGDYRLGPGDVIRISVFNYPELALETRISQTGSITFPLTGPISIGDLTAAEAEARIAGKLRQGGYISEPHVTVVVSQFKAREVAVLGQVKNPGKYPIEKQSRVMDMLAAAGGVVTADAADTATLLRANGEKLVVDLKALFEGSPGQNPEVAAGDTLFIPKAPQFYVYGEVQRPGVYRLQRGMTVSQAISAAGGLTPRGTDTWPAPVIKRRDAAAAEQEISVDGSYSLQPDDVLYVRERWF</sequence>
<feature type="domain" description="SLBB" evidence="18">
    <location>
        <begin position="124"/>
        <end position="200"/>
    </location>
</feature>
<evidence type="ECO:0000256" key="7">
    <source>
        <dbReference type="ARBA" id="ARBA00022729"/>
    </source>
</evidence>
<keyword evidence="8" id="KW-0625">Polysaccharide transport</keyword>
<evidence type="ECO:0000259" key="18">
    <source>
        <dbReference type="Pfam" id="PF22461"/>
    </source>
</evidence>
<keyword evidence="20" id="KW-1185">Reference proteome</keyword>
<keyword evidence="13" id="KW-0998">Cell outer membrane</keyword>
<name>A0A858QC34_9GAMM</name>
<protein>
    <submittedName>
        <fullName evidence="19">Polysaccharide export protein EpsE</fullName>
    </submittedName>
</protein>
<dbReference type="NCBIfam" id="TIGR03028">
    <property type="entry name" value="EpsE"/>
    <property type="match status" value="1"/>
</dbReference>
<dbReference type="Gene3D" id="3.10.560.10">
    <property type="entry name" value="Outer membrane lipoprotein wza domain like"/>
    <property type="match status" value="2"/>
</dbReference>
<proteinExistence type="inferred from homology"/>
<evidence type="ECO:0000256" key="13">
    <source>
        <dbReference type="ARBA" id="ARBA00023237"/>
    </source>
</evidence>
<dbReference type="Pfam" id="PF02563">
    <property type="entry name" value="Poly_export"/>
    <property type="match status" value="1"/>
</dbReference>
<evidence type="ECO:0000256" key="6">
    <source>
        <dbReference type="ARBA" id="ARBA00022692"/>
    </source>
</evidence>
<dbReference type="InterPro" id="IPR017478">
    <property type="entry name" value="Polysacc_export_EpsE"/>
</dbReference>
<keyword evidence="9" id="KW-0406">Ion transport</keyword>
<dbReference type="Gene3D" id="3.30.1950.10">
    <property type="entry name" value="wza like domain"/>
    <property type="match status" value="1"/>
</dbReference>
<organism evidence="19 20">
    <name type="scientific">Methylococcus geothermalis</name>
    <dbReference type="NCBI Taxonomy" id="2681310"/>
    <lineage>
        <taxon>Bacteria</taxon>
        <taxon>Pseudomonadati</taxon>
        <taxon>Pseudomonadota</taxon>
        <taxon>Gammaproteobacteria</taxon>
        <taxon>Methylococcales</taxon>
        <taxon>Methylococcaceae</taxon>
        <taxon>Methylococcus</taxon>
    </lineage>
</organism>
<evidence type="ECO:0000256" key="14">
    <source>
        <dbReference type="ARBA" id="ARBA00023288"/>
    </source>
</evidence>
<evidence type="ECO:0000256" key="11">
    <source>
        <dbReference type="ARBA" id="ARBA00023136"/>
    </source>
</evidence>
<feature type="signal peptide" evidence="15">
    <location>
        <begin position="1"/>
        <end position="19"/>
    </location>
</feature>
<evidence type="ECO:0000256" key="12">
    <source>
        <dbReference type="ARBA" id="ARBA00023139"/>
    </source>
</evidence>
<dbReference type="PANTHER" id="PTHR33619">
    <property type="entry name" value="POLYSACCHARIDE EXPORT PROTEIN GFCE-RELATED"/>
    <property type="match status" value="1"/>
</dbReference>
<keyword evidence="12" id="KW-0564">Palmitate</keyword>
<evidence type="ECO:0000256" key="3">
    <source>
        <dbReference type="ARBA" id="ARBA00022448"/>
    </source>
</evidence>
<dbReference type="GO" id="GO:0006811">
    <property type="term" value="P:monoatomic ion transport"/>
    <property type="evidence" value="ECO:0007669"/>
    <property type="project" value="UniProtKB-KW"/>
</dbReference>
<evidence type="ECO:0000313" key="20">
    <source>
        <dbReference type="Proteomes" id="UP000503004"/>
    </source>
</evidence>
<keyword evidence="10" id="KW-0626">Porin</keyword>
<keyword evidence="5" id="KW-0762">Sugar transport</keyword>
<accession>A0A858QC34</accession>
<evidence type="ECO:0000256" key="5">
    <source>
        <dbReference type="ARBA" id="ARBA00022597"/>
    </source>
</evidence>
<dbReference type="EMBL" id="CP046565">
    <property type="protein sequence ID" value="QJD31265.1"/>
    <property type="molecule type" value="Genomic_DNA"/>
</dbReference>
<dbReference type="GO" id="GO:0015159">
    <property type="term" value="F:polysaccharide transmembrane transporter activity"/>
    <property type="evidence" value="ECO:0007669"/>
    <property type="project" value="InterPro"/>
</dbReference>
<dbReference type="GO" id="GO:0015288">
    <property type="term" value="F:porin activity"/>
    <property type="evidence" value="ECO:0007669"/>
    <property type="project" value="UniProtKB-KW"/>
</dbReference>
<keyword evidence="11" id="KW-0472">Membrane</keyword>
<dbReference type="InterPro" id="IPR019554">
    <property type="entry name" value="Soluble_ligand-bd"/>
</dbReference>
<comment type="similarity">
    <text evidence="2">Belongs to the BexD/CtrA/VexA family.</text>
</comment>
<keyword evidence="7 15" id="KW-0732">Signal</keyword>
<gene>
    <name evidence="19" type="primary">epsE</name>
    <name evidence="19" type="ORF">GNH96_01055</name>
</gene>
<evidence type="ECO:0000256" key="2">
    <source>
        <dbReference type="ARBA" id="ARBA00009450"/>
    </source>
</evidence>
<comment type="subcellular location">
    <subcellularLocation>
        <location evidence="1">Cell outer membrane</location>
        <topology evidence="1">Multi-pass membrane protein</topology>
    </subcellularLocation>
</comment>
<feature type="domain" description="Polysaccharide export protein N-terminal" evidence="16">
    <location>
        <begin position="42"/>
        <end position="117"/>
    </location>
</feature>
<evidence type="ECO:0000256" key="10">
    <source>
        <dbReference type="ARBA" id="ARBA00023114"/>
    </source>
</evidence>
<dbReference type="GO" id="GO:0009279">
    <property type="term" value="C:cell outer membrane"/>
    <property type="evidence" value="ECO:0007669"/>
    <property type="project" value="UniProtKB-SubCell"/>
</dbReference>
<dbReference type="GO" id="GO:0046930">
    <property type="term" value="C:pore complex"/>
    <property type="evidence" value="ECO:0007669"/>
    <property type="project" value="UniProtKB-KW"/>
</dbReference>